<evidence type="ECO:0000313" key="6">
    <source>
        <dbReference type="Ensembl" id="ENSOSIP00000026018.1"/>
    </source>
</evidence>
<dbReference type="GeneTree" id="ENSGT00950000182973"/>
<sequence>EVTSYTPRYMEEMEAIFEQSQEEERKRISFLKQVFLSIHRHLDITNNESVKAVYSELHQTLMSIDEEDDLKWWKNNLGPGMPTDWPKIEEWVPPVVLGTFFSLIKKNNLNISLCCRVMIGGVKVRALYDYVGEEGDELSFKAGEVFLKVEEEDDQGWCRGVLSGGKEGFYPANYVEVVE</sequence>
<dbReference type="GO" id="GO:0005768">
    <property type="term" value="C:endosome"/>
    <property type="evidence" value="ECO:0007669"/>
    <property type="project" value="TreeGrafter"/>
</dbReference>
<dbReference type="SUPFAM" id="SSF103657">
    <property type="entry name" value="BAR/IMD domain-like"/>
    <property type="match status" value="1"/>
</dbReference>
<dbReference type="GO" id="GO:0097320">
    <property type="term" value="P:plasma membrane tubulation"/>
    <property type="evidence" value="ECO:0007669"/>
    <property type="project" value="TreeGrafter"/>
</dbReference>
<evidence type="ECO:0000256" key="1">
    <source>
        <dbReference type="ARBA" id="ARBA00004413"/>
    </source>
</evidence>
<dbReference type="AlphaFoldDB" id="A0A8C7YE47"/>
<dbReference type="SMART" id="SM00326">
    <property type="entry name" value="SH3"/>
    <property type="match status" value="1"/>
</dbReference>
<name>A0A8C7YE47_9TELE</name>
<dbReference type="Gene3D" id="2.30.30.40">
    <property type="entry name" value="SH3 Domains"/>
    <property type="match status" value="1"/>
</dbReference>
<feature type="domain" description="SH3" evidence="5">
    <location>
        <begin position="119"/>
        <end position="179"/>
    </location>
</feature>
<dbReference type="SUPFAM" id="SSF50044">
    <property type="entry name" value="SH3-domain"/>
    <property type="match status" value="1"/>
</dbReference>
<reference evidence="6" key="2">
    <citation type="submission" date="2025-09" db="UniProtKB">
        <authorList>
            <consortium name="Ensembl"/>
        </authorList>
    </citation>
    <scope>IDENTIFICATION</scope>
</reference>
<dbReference type="GO" id="GO:0005886">
    <property type="term" value="C:plasma membrane"/>
    <property type="evidence" value="ECO:0007669"/>
    <property type="project" value="UniProtKB-SubCell"/>
</dbReference>
<dbReference type="PROSITE" id="PS50002">
    <property type="entry name" value="SH3"/>
    <property type="match status" value="1"/>
</dbReference>
<dbReference type="FunFam" id="2.30.30.40:FF:000014">
    <property type="entry name" value="Kinase C and casein kinase substrate in neurons protein"/>
    <property type="match status" value="1"/>
</dbReference>
<dbReference type="InterPro" id="IPR001452">
    <property type="entry name" value="SH3_domain"/>
</dbReference>
<dbReference type="InterPro" id="IPR027267">
    <property type="entry name" value="AH/BAR_dom_sf"/>
</dbReference>
<dbReference type="Ensembl" id="ENSOSIT00000027433.1">
    <property type="protein sequence ID" value="ENSOSIP00000026018.1"/>
    <property type="gene ID" value="ENSOSIG00000013594.1"/>
</dbReference>
<organism evidence="6 7">
    <name type="scientific">Oryzias sinensis</name>
    <name type="common">Chinese medaka</name>
    <dbReference type="NCBI Taxonomy" id="183150"/>
    <lineage>
        <taxon>Eukaryota</taxon>
        <taxon>Metazoa</taxon>
        <taxon>Chordata</taxon>
        <taxon>Craniata</taxon>
        <taxon>Vertebrata</taxon>
        <taxon>Euteleostomi</taxon>
        <taxon>Actinopterygii</taxon>
        <taxon>Neopterygii</taxon>
        <taxon>Teleostei</taxon>
        <taxon>Neoteleostei</taxon>
        <taxon>Acanthomorphata</taxon>
        <taxon>Ovalentaria</taxon>
        <taxon>Atherinomorphae</taxon>
        <taxon>Beloniformes</taxon>
        <taxon>Adrianichthyidae</taxon>
        <taxon>Oryziinae</taxon>
        <taxon>Oryzias</taxon>
    </lineage>
</organism>
<evidence type="ECO:0000259" key="5">
    <source>
        <dbReference type="PROSITE" id="PS50002"/>
    </source>
</evidence>
<evidence type="ECO:0000256" key="4">
    <source>
        <dbReference type="PROSITE-ProRule" id="PRU00192"/>
    </source>
</evidence>
<dbReference type="InterPro" id="IPR036028">
    <property type="entry name" value="SH3-like_dom_sf"/>
</dbReference>
<evidence type="ECO:0000313" key="7">
    <source>
        <dbReference type="Proteomes" id="UP000694383"/>
    </source>
</evidence>
<keyword evidence="3" id="KW-0175">Coiled coil</keyword>
<keyword evidence="2 4" id="KW-0728">SH3 domain</keyword>
<dbReference type="Pfam" id="PF00018">
    <property type="entry name" value="SH3_1"/>
    <property type="match status" value="1"/>
</dbReference>
<evidence type="ECO:0000256" key="3">
    <source>
        <dbReference type="ARBA" id="ARBA00023054"/>
    </source>
</evidence>
<protein>
    <submittedName>
        <fullName evidence="6">Zgc:91999</fullName>
    </submittedName>
</protein>
<evidence type="ECO:0000256" key="2">
    <source>
        <dbReference type="ARBA" id="ARBA00022443"/>
    </source>
</evidence>
<dbReference type="Proteomes" id="UP000694383">
    <property type="component" value="Unplaced"/>
</dbReference>
<reference evidence="6" key="1">
    <citation type="submission" date="2025-08" db="UniProtKB">
        <authorList>
            <consortium name="Ensembl"/>
        </authorList>
    </citation>
    <scope>IDENTIFICATION</scope>
</reference>
<comment type="subcellular location">
    <subcellularLocation>
        <location evidence="1">Cell membrane</location>
        <topology evidence="1">Peripheral membrane protein</topology>
        <orientation evidence="1">Cytoplasmic side</orientation>
    </subcellularLocation>
</comment>
<dbReference type="Gene3D" id="1.20.1270.60">
    <property type="entry name" value="Arfaptin homology (AH) domain/BAR domain"/>
    <property type="match status" value="1"/>
</dbReference>
<dbReference type="PANTHER" id="PTHR23065">
    <property type="entry name" value="PROLINE-SERINE-THREONINE PHOSPHATASE INTERACTING PROTEIN 1"/>
    <property type="match status" value="1"/>
</dbReference>
<keyword evidence="7" id="KW-1185">Reference proteome</keyword>
<accession>A0A8C7YE47</accession>
<dbReference type="GO" id="GO:0030100">
    <property type="term" value="P:regulation of endocytosis"/>
    <property type="evidence" value="ECO:0007669"/>
    <property type="project" value="TreeGrafter"/>
</dbReference>
<dbReference type="PRINTS" id="PR00452">
    <property type="entry name" value="SH3DOMAIN"/>
</dbReference>
<dbReference type="GO" id="GO:0007010">
    <property type="term" value="P:cytoskeleton organization"/>
    <property type="evidence" value="ECO:0007669"/>
    <property type="project" value="TreeGrafter"/>
</dbReference>
<proteinExistence type="predicted"/>
<dbReference type="GO" id="GO:0005543">
    <property type="term" value="F:phospholipid binding"/>
    <property type="evidence" value="ECO:0007669"/>
    <property type="project" value="TreeGrafter"/>
</dbReference>
<dbReference type="PANTHER" id="PTHR23065:SF50">
    <property type="entry name" value="PROTEIN KINASE C AND CASEIN KINASE SUBSTRATE IN NEURONS 2 PROTEIN"/>
    <property type="match status" value="1"/>
</dbReference>